<dbReference type="VEuPathDB" id="MicrosporidiaDB:CWI36_3289p0010"/>
<organism evidence="1 2">
    <name type="scientific">Hamiltosporidium magnivora</name>
    <dbReference type="NCBI Taxonomy" id="148818"/>
    <lineage>
        <taxon>Eukaryota</taxon>
        <taxon>Fungi</taxon>
        <taxon>Fungi incertae sedis</taxon>
        <taxon>Microsporidia</taxon>
        <taxon>Dubosqiidae</taxon>
        <taxon>Hamiltosporidium</taxon>
    </lineage>
</organism>
<protein>
    <submittedName>
        <fullName evidence="1">Uncharacterized protein</fullName>
    </submittedName>
</protein>
<comment type="caution">
    <text evidence="1">The sequence shown here is derived from an EMBL/GenBank/DDBJ whole genome shotgun (WGS) entry which is preliminary data.</text>
</comment>
<accession>A0A4Q9KQH1</accession>
<dbReference type="EMBL" id="PITI01003289">
    <property type="protein sequence ID" value="TBT96893.1"/>
    <property type="molecule type" value="Genomic_DNA"/>
</dbReference>
<keyword evidence="2" id="KW-1185">Reference proteome</keyword>
<dbReference type="Proteomes" id="UP000291404">
    <property type="component" value="Unassembled WGS sequence"/>
</dbReference>
<name>A0A4Q9KQH1_9MICR</name>
<proteinExistence type="predicted"/>
<sequence>MMHIMLFGIEANTQLVVFQTDVVLFGSINKGRLVKNNFQRDWHVSGYKIYEAYFHEEHIPLLQIHMNDKKYFRLLNLKTTGL</sequence>
<evidence type="ECO:0000313" key="2">
    <source>
        <dbReference type="Proteomes" id="UP000291404"/>
    </source>
</evidence>
<evidence type="ECO:0000313" key="1">
    <source>
        <dbReference type="EMBL" id="TBT96893.1"/>
    </source>
</evidence>
<gene>
    <name evidence="1" type="ORF">CWI36_3289p0010</name>
</gene>
<dbReference type="AlphaFoldDB" id="A0A4Q9KQH1"/>
<reference evidence="1 2" key="1">
    <citation type="submission" date="2017-12" db="EMBL/GenBank/DDBJ databases">
        <authorList>
            <person name="Pombert J.-F."/>
            <person name="Haag K.L."/>
            <person name="Ebert D."/>
        </authorList>
    </citation>
    <scope>NUCLEOTIDE SEQUENCE [LARGE SCALE GENOMIC DNA]</scope>
    <source>
        <strain evidence="1">BE-OM-2</strain>
    </source>
</reference>